<feature type="domain" description="NAD(P)-binding" evidence="1">
    <location>
        <begin position="10"/>
        <end position="189"/>
    </location>
</feature>
<proteinExistence type="predicted"/>
<evidence type="ECO:0000259" key="1">
    <source>
        <dbReference type="Pfam" id="PF13460"/>
    </source>
</evidence>
<evidence type="ECO:0000313" key="2">
    <source>
        <dbReference type="EMBL" id="KAF2078157.1"/>
    </source>
</evidence>
<dbReference type="GO" id="GO:0051170">
    <property type="term" value="P:import into nucleus"/>
    <property type="evidence" value="ECO:0007669"/>
    <property type="project" value="TreeGrafter"/>
</dbReference>
<dbReference type="AlphaFoldDB" id="A0A8J4Q3M4"/>
<dbReference type="InterPro" id="IPR016040">
    <property type="entry name" value="NAD(P)-bd_dom"/>
</dbReference>
<dbReference type="GO" id="GO:0005737">
    <property type="term" value="C:cytoplasm"/>
    <property type="evidence" value="ECO:0007669"/>
    <property type="project" value="TreeGrafter"/>
</dbReference>
<reference evidence="2" key="1">
    <citation type="submission" date="2020-01" db="EMBL/GenBank/DDBJ databases">
        <title>Development of genomics and gene disruption for Polysphondylium violaceum indicates a role for the polyketide synthase stlB in stalk morphogenesis.</title>
        <authorList>
            <person name="Narita B."/>
            <person name="Kawabe Y."/>
            <person name="Kin K."/>
            <person name="Saito T."/>
            <person name="Gibbs R."/>
            <person name="Kuspa A."/>
            <person name="Muzny D."/>
            <person name="Queller D."/>
            <person name="Richards S."/>
            <person name="Strassman J."/>
            <person name="Sucgang R."/>
            <person name="Worley K."/>
            <person name="Schaap P."/>
        </authorList>
    </citation>
    <scope>NUCLEOTIDE SEQUENCE</scope>
    <source>
        <strain evidence="2">QSvi11</strain>
    </source>
</reference>
<dbReference type="PANTHER" id="PTHR14097:SF7">
    <property type="entry name" value="OXIDOREDUCTASE HTATIP2"/>
    <property type="match status" value="1"/>
</dbReference>
<gene>
    <name evidence="2" type="ORF">CYY_000541</name>
</gene>
<name>A0A8J4Q3M4_9MYCE</name>
<comment type="caution">
    <text evidence="2">The sequence shown here is derived from an EMBL/GenBank/DDBJ whole genome shotgun (WGS) entry which is preliminary data.</text>
</comment>
<dbReference type="SUPFAM" id="SSF51735">
    <property type="entry name" value="NAD(P)-binding Rossmann-fold domains"/>
    <property type="match status" value="1"/>
</dbReference>
<dbReference type="OrthoDB" id="430436at2759"/>
<organism evidence="2 3">
    <name type="scientific">Polysphondylium violaceum</name>
    <dbReference type="NCBI Taxonomy" id="133409"/>
    <lineage>
        <taxon>Eukaryota</taxon>
        <taxon>Amoebozoa</taxon>
        <taxon>Evosea</taxon>
        <taxon>Eumycetozoa</taxon>
        <taxon>Dictyostelia</taxon>
        <taxon>Dictyosteliales</taxon>
        <taxon>Dictyosteliaceae</taxon>
        <taxon>Polysphondylium</taxon>
    </lineage>
</organism>
<protein>
    <recommendedName>
        <fullName evidence="1">NAD(P)-binding domain-containing protein</fullName>
    </recommendedName>
</protein>
<dbReference type="InterPro" id="IPR036291">
    <property type="entry name" value="NAD(P)-bd_dom_sf"/>
</dbReference>
<dbReference type="PANTHER" id="PTHR14097">
    <property type="entry name" value="OXIDOREDUCTASE HTATIP2"/>
    <property type="match status" value="1"/>
</dbReference>
<evidence type="ECO:0000313" key="3">
    <source>
        <dbReference type="Proteomes" id="UP000695562"/>
    </source>
</evidence>
<dbReference type="Pfam" id="PF13460">
    <property type="entry name" value="NAD_binding_10"/>
    <property type="match status" value="1"/>
</dbReference>
<accession>A0A8J4Q3M4</accession>
<keyword evidence="3" id="KW-1185">Reference proteome</keyword>
<dbReference type="Gene3D" id="3.40.50.720">
    <property type="entry name" value="NAD(P)-binding Rossmann-like Domain"/>
    <property type="match status" value="1"/>
</dbReference>
<dbReference type="Proteomes" id="UP000695562">
    <property type="component" value="Unassembled WGS sequence"/>
</dbReference>
<sequence>MTTHKAILIGGSGATGSKLVQELLSNNSFSKVTSLVRKIDSSIENEKLNQVVVDFEKMEDYKQVFEGNDVAFSCLGTTRAAAGSAEAFRHIDYDFNVKFAQLAKESNIDNMHLVSSIGANHKSWFLYTKTKGEVEETLKQDQFPNLTIWRPGFLNRELPNDDRWLVNNFSKLIGAIKVSIVAKGMVNCALSQLSQPKPTSPTTHIFGNKDIYRYAENK</sequence>
<dbReference type="EMBL" id="AJWJ01000010">
    <property type="protein sequence ID" value="KAF2078157.1"/>
    <property type="molecule type" value="Genomic_DNA"/>
</dbReference>